<dbReference type="GO" id="GO:0005525">
    <property type="term" value="F:GTP binding"/>
    <property type="evidence" value="ECO:0007669"/>
    <property type="project" value="UniProtKB-KW"/>
</dbReference>
<dbReference type="InterPro" id="IPR011025">
    <property type="entry name" value="GproteinA_insert"/>
</dbReference>
<dbReference type="InterPro" id="IPR001019">
    <property type="entry name" value="Gprotein_alpha_su"/>
</dbReference>
<feature type="region of interest" description="Disordered" evidence="6">
    <location>
        <begin position="1"/>
        <end position="20"/>
    </location>
</feature>
<reference evidence="7" key="1">
    <citation type="submission" date="2016-04" db="EMBL/GenBank/DDBJ databases">
        <authorList>
            <person name="Evans L.H."/>
            <person name="Alamgir A."/>
            <person name="Owens N."/>
            <person name="Weber N.D."/>
            <person name="Virtaneva K."/>
            <person name="Barbian K."/>
            <person name="Babar A."/>
            <person name="Rosenke K."/>
        </authorList>
    </citation>
    <scope>NUCLEOTIDE SEQUENCE [LARGE SCALE GENOMIC DNA]</scope>
    <source>
        <strain evidence="7">CBS 101.48</strain>
    </source>
</reference>
<dbReference type="GO" id="GO:0046872">
    <property type="term" value="F:metal ion binding"/>
    <property type="evidence" value="ECO:0007669"/>
    <property type="project" value="UniProtKB-KW"/>
</dbReference>
<dbReference type="SMART" id="SM00275">
    <property type="entry name" value="G_alpha"/>
    <property type="match status" value="1"/>
</dbReference>
<dbReference type="Pfam" id="PF00503">
    <property type="entry name" value="G-alpha"/>
    <property type="match status" value="1"/>
</dbReference>
<evidence type="ECO:0000256" key="6">
    <source>
        <dbReference type="SAM" id="MobiDB-lite"/>
    </source>
</evidence>
<dbReference type="GO" id="GO:0007186">
    <property type="term" value="P:G protein-coupled receptor signaling pathway"/>
    <property type="evidence" value="ECO:0007669"/>
    <property type="project" value="InterPro"/>
</dbReference>
<evidence type="ECO:0008006" key="9">
    <source>
        <dbReference type="Google" id="ProtNLM"/>
    </source>
</evidence>
<dbReference type="GO" id="GO:0001664">
    <property type="term" value="F:G protein-coupled receptor binding"/>
    <property type="evidence" value="ECO:0007669"/>
    <property type="project" value="TreeGrafter"/>
</dbReference>
<dbReference type="GO" id="GO:0003924">
    <property type="term" value="F:GTPase activity"/>
    <property type="evidence" value="ECO:0007669"/>
    <property type="project" value="InterPro"/>
</dbReference>
<dbReference type="GO" id="GO:0000750">
    <property type="term" value="P:pheromone-dependent signal transduction involved in conjugation with cellular fusion"/>
    <property type="evidence" value="ECO:0007669"/>
    <property type="project" value="TreeGrafter"/>
</dbReference>
<feature type="binding site" evidence="5">
    <location>
        <position position="43"/>
    </location>
    <ligand>
        <name>Mg(2+)</name>
        <dbReference type="ChEBI" id="CHEBI:18420"/>
    </ligand>
</feature>
<keyword evidence="1 5" id="KW-0479">Metal-binding</keyword>
<evidence type="ECO:0000256" key="2">
    <source>
        <dbReference type="ARBA" id="ARBA00022741"/>
    </source>
</evidence>
<dbReference type="FunFam" id="3.40.50.300:FF:000692">
    <property type="entry name" value="Guanine nucleotide-binding protein subunit alpha"/>
    <property type="match status" value="1"/>
</dbReference>
<evidence type="ECO:0000256" key="5">
    <source>
        <dbReference type="PIRSR" id="PIRSR601019-2"/>
    </source>
</evidence>
<dbReference type="AlphaFoldDB" id="A0A168QET5"/>
<evidence type="ECO:0000313" key="8">
    <source>
        <dbReference type="Proteomes" id="UP000078561"/>
    </source>
</evidence>
<dbReference type="STRING" id="4829.A0A168QET5"/>
<dbReference type="Proteomes" id="UP000078561">
    <property type="component" value="Unassembled WGS sequence"/>
</dbReference>
<dbReference type="SUPFAM" id="SSF47895">
    <property type="entry name" value="Transducin (alpha subunit), insertion domain"/>
    <property type="match status" value="1"/>
</dbReference>
<accession>A0A168QET5</accession>
<dbReference type="InterPro" id="IPR027417">
    <property type="entry name" value="P-loop_NTPase"/>
</dbReference>
<evidence type="ECO:0000256" key="1">
    <source>
        <dbReference type="ARBA" id="ARBA00022723"/>
    </source>
</evidence>
<keyword evidence="8" id="KW-1185">Reference proteome</keyword>
<dbReference type="OMA" id="NIYERRH"/>
<evidence type="ECO:0000313" key="7">
    <source>
        <dbReference type="EMBL" id="SAM04510.1"/>
    </source>
</evidence>
<dbReference type="OrthoDB" id="5817230at2759"/>
<dbReference type="GO" id="GO:0031683">
    <property type="term" value="F:G-protein beta/gamma-subunit complex binding"/>
    <property type="evidence" value="ECO:0007669"/>
    <property type="project" value="InterPro"/>
</dbReference>
<evidence type="ECO:0000256" key="4">
    <source>
        <dbReference type="ARBA" id="ARBA00023224"/>
    </source>
</evidence>
<keyword evidence="3" id="KW-0342">GTP-binding</keyword>
<keyword evidence="2" id="KW-0547">Nucleotide-binding</keyword>
<name>A0A168QET5_ABSGL</name>
<dbReference type="Gene3D" id="3.40.50.300">
    <property type="entry name" value="P-loop containing nucleotide triphosphate hydrolases"/>
    <property type="match status" value="1"/>
</dbReference>
<proteinExistence type="predicted"/>
<organism evidence="7">
    <name type="scientific">Absidia glauca</name>
    <name type="common">Pin mould</name>
    <dbReference type="NCBI Taxonomy" id="4829"/>
    <lineage>
        <taxon>Eukaryota</taxon>
        <taxon>Fungi</taxon>
        <taxon>Fungi incertae sedis</taxon>
        <taxon>Mucoromycota</taxon>
        <taxon>Mucoromycotina</taxon>
        <taxon>Mucoromycetes</taxon>
        <taxon>Mucorales</taxon>
        <taxon>Cunninghamellaceae</taxon>
        <taxon>Absidia</taxon>
    </lineage>
</organism>
<protein>
    <recommendedName>
        <fullName evidence="9">Guanine nucleotide-binding protein subunit alpha</fullName>
    </recommendedName>
</protein>
<dbReference type="EMBL" id="LT554386">
    <property type="protein sequence ID" value="SAM04510.1"/>
    <property type="molecule type" value="Genomic_DNA"/>
</dbReference>
<dbReference type="PANTHER" id="PTHR10218">
    <property type="entry name" value="GTP-BINDING PROTEIN ALPHA SUBUNIT"/>
    <property type="match status" value="1"/>
</dbReference>
<sequence>MGISHSTATRKNKQIAKQIKQDEKRLNKEVKILLLGAGDSGKSTVLKQMRLLHTSGFNTQEREGFRMIIFSNILGAMQLLLEAMQLSQLTLENLENWKYIPLFEQLPTIQKHQAFPEVYLTPLKSLWLDPGIKKTCEMGNTFALNDNVQ</sequence>
<gene>
    <name evidence="7" type="primary">ABSGL_10374.1 scaffold 11921</name>
</gene>
<dbReference type="GO" id="GO:0005737">
    <property type="term" value="C:cytoplasm"/>
    <property type="evidence" value="ECO:0007669"/>
    <property type="project" value="TreeGrafter"/>
</dbReference>
<dbReference type="GO" id="GO:0005834">
    <property type="term" value="C:heterotrimeric G-protein complex"/>
    <property type="evidence" value="ECO:0007669"/>
    <property type="project" value="TreeGrafter"/>
</dbReference>
<dbReference type="InParanoid" id="A0A168QET5"/>
<dbReference type="SUPFAM" id="SSF52540">
    <property type="entry name" value="P-loop containing nucleoside triphosphate hydrolases"/>
    <property type="match status" value="1"/>
</dbReference>
<dbReference type="PANTHER" id="PTHR10218:SF242">
    <property type="entry name" value="GUANINE NUCLEOTIDE-BINDING PROTEIN ALPHA-1 SUBUNIT"/>
    <property type="match status" value="1"/>
</dbReference>
<keyword evidence="5" id="KW-0460">Magnesium</keyword>
<dbReference type="Gene3D" id="1.10.400.10">
    <property type="entry name" value="GI Alpha 1, domain 2-like"/>
    <property type="match status" value="1"/>
</dbReference>
<evidence type="ECO:0000256" key="3">
    <source>
        <dbReference type="ARBA" id="ARBA00023134"/>
    </source>
</evidence>
<keyword evidence="4" id="KW-0807">Transducer</keyword>
<dbReference type="PROSITE" id="PS51882">
    <property type="entry name" value="G_ALPHA"/>
    <property type="match status" value="1"/>
</dbReference>